<dbReference type="Proteomes" id="UP000241769">
    <property type="component" value="Unassembled WGS sequence"/>
</dbReference>
<keyword evidence="6" id="KW-1185">Reference proteome</keyword>
<feature type="transmembrane region" description="Helical" evidence="3">
    <location>
        <begin position="734"/>
        <end position="753"/>
    </location>
</feature>
<dbReference type="EMBL" id="MDYQ01000253">
    <property type="protein sequence ID" value="PRP77834.1"/>
    <property type="molecule type" value="Genomic_DNA"/>
</dbReference>
<dbReference type="Pfam" id="PF00617">
    <property type="entry name" value="RasGEF"/>
    <property type="match status" value="1"/>
</dbReference>
<evidence type="ECO:0000259" key="4">
    <source>
        <dbReference type="PROSITE" id="PS50009"/>
    </source>
</evidence>
<evidence type="ECO:0000313" key="5">
    <source>
        <dbReference type="EMBL" id="PRP77834.1"/>
    </source>
</evidence>
<keyword evidence="3" id="KW-1133">Transmembrane helix</keyword>
<dbReference type="SMART" id="SM00147">
    <property type="entry name" value="RasGEF"/>
    <property type="match status" value="1"/>
</dbReference>
<dbReference type="InterPro" id="IPR001895">
    <property type="entry name" value="RASGEF_cat_dom"/>
</dbReference>
<feature type="transmembrane region" description="Helical" evidence="3">
    <location>
        <begin position="622"/>
        <end position="641"/>
    </location>
</feature>
<feature type="transmembrane region" description="Helical" evidence="3">
    <location>
        <begin position="539"/>
        <end position="562"/>
    </location>
</feature>
<dbReference type="PANTHER" id="PTHR23113">
    <property type="entry name" value="GUANINE NUCLEOTIDE EXCHANGE FACTOR"/>
    <property type="match status" value="1"/>
</dbReference>
<keyword evidence="1 2" id="KW-0344">Guanine-nucleotide releasing factor</keyword>
<dbReference type="PANTHER" id="PTHR23113:SF99">
    <property type="entry name" value="RASGEF DOMAIN-CONTAINING PROTEIN"/>
    <property type="match status" value="1"/>
</dbReference>
<evidence type="ECO:0000256" key="1">
    <source>
        <dbReference type="ARBA" id="ARBA00022658"/>
    </source>
</evidence>
<dbReference type="OrthoDB" id="19836at2759"/>
<evidence type="ECO:0000313" key="6">
    <source>
        <dbReference type="Proteomes" id="UP000241769"/>
    </source>
</evidence>
<organism evidence="5 6">
    <name type="scientific">Planoprotostelium fungivorum</name>
    <dbReference type="NCBI Taxonomy" id="1890364"/>
    <lineage>
        <taxon>Eukaryota</taxon>
        <taxon>Amoebozoa</taxon>
        <taxon>Evosea</taxon>
        <taxon>Variosea</taxon>
        <taxon>Cavosteliida</taxon>
        <taxon>Cavosteliaceae</taxon>
        <taxon>Planoprotostelium</taxon>
    </lineage>
</organism>
<keyword evidence="3" id="KW-0472">Membrane</keyword>
<dbReference type="GO" id="GO:0005085">
    <property type="term" value="F:guanyl-nucleotide exchange factor activity"/>
    <property type="evidence" value="ECO:0007669"/>
    <property type="project" value="UniProtKB-KW"/>
</dbReference>
<dbReference type="STRING" id="1890364.A0A2P6N1J0"/>
<dbReference type="InterPro" id="IPR036964">
    <property type="entry name" value="RASGEF_cat_dom_sf"/>
</dbReference>
<dbReference type="InterPro" id="IPR023578">
    <property type="entry name" value="Ras_GEF_dom_sf"/>
</dbReference>
<feature type="transmembrane region" description="Helical" evidence="3">
    <location>
        <begin position="583"/>
        <end position="602"/>
    </location>
</feature>
<dbReference type="PROSITE" id="PS50009">
    <property type="entry name" value="RASGEF_CAT"/>
    <property type="match status" value="1"/>
</dbReference>
<dbReference type="InParanoid" id="A0A2P6N1J0"/>
<protein>
    <submittedName>
        <fullName evidence="5">Rap guanine nucleotide exchange factor 1-like</fullName>
    </submittedName>
</protein>
<dbReference type="GO" id="GO:0007265">
    <property type="term" value="P:Ras protein signal transduction"/>
    <property type="evidence" value="ECO:0007669"/>
    <property type="project" value="TreeGrafter"/>
</dbReference>
<gene>
    <name evidence="5" type="ORF">PROFUN_14153</name>
</gene>
<evidence type="ECO:0000256" key="3">
    <source>
        <dbReference type="SAM" id="Phobius"/>
    </source>
</evidence>
<proteinExistence type="predicted"/>
<dbReference type="AlphaFoldDB" id="A0A2P6N1J0"/>
<comment type="caution">
    <text evidence="5">The sequence shown here is derived from an EMBL/GenBank/DDBJ whole genome shotgun (WGS) entry which is preliminary data.</text>
</comment>
<dbReference type="SUPFAM" id="SSF48366">
    <property type="entry name" value="Ras GEF"/>
    <property type="match status" value="1"/>
</dbReference>
<feature type="transmembrane region" description="Helical" evidence="3">
    <location>
        <begin position="487"/>
        <end position="507"/>
    </location>
</feature>
<keyword evidence="3" id="KW-0812">Transmembrane</keyword>
<dbReference type="GO" id="GO:0005886">
    <property type="term" value="C:plasma membrane"/>
    <property type="evidence" value="ECO:0007669"/>
    <property type="project" value="TreeGrafter"/>
</dbReference>
<feature type="transmembrane region" description="Helical" evidence="3">
    <location>
        <begin position="703"/>
        <end position="722"/>
    </location>
</feature>
<feature type="transmembrane region" description="Helical" evidence="3">
    <location>
        <begin position="675"/>
        <end position="697"/>
    </location>
</feature>
<evidence type="ECO:0000256" key="2">
    <source>
        <dbReference type="PROSITE-ProRule" id="PRU00168"/>
    </source>
</evidence>
<reference evidence="5 6" key="1">
    <citation type="journal article" date="2018" name="Genome Biol. Evol.">
        <title>Multiple Roots of Fruiting Body Formation in Amoebozoa.</title>
        <authorList>
            <person name="Hillmann F."/>
            <person name="Forbes G."/>
            <person name="Novohradska S."/>
            <person name="Ferling I."/>
            <person name="Riege K."/>
            <person name="Groth M."/>
            <person name="Westermann M."/>
            <person name="Marz M."/>
            <person name="Spaller T."/>
            <person name="Winckler T."/>
            <person name="Schaap P."/>
            <person name="Glockner G."/>
        </authorList>
    </citation>
    <scope>NUCLEOTIDE SEQUENCE [LARGE SCALE GENOMIC DNA]</scope>
    <source>
        <strain evidence="5 6">Jena</strain>
    </source>
</reference>
<dbReference type="Gene3D" id="1.10.840.10">
    <property type="entry name" value="Ras guanine-nucleotide exchange factors catalytic domain"/>
    <property type="match status" value="1"/>
</dbReference>
<feature type="domain" description="Ras-GEF" evidence="4">
    <location>
        <begin position="206"/>
        <end position="437"/>
    </location>
</feature>
<name>A0A2P6N1J0_9EUKA</name>
<sequence>MSTLYYFSEDVFFLVVEHLDVTDLLILERTCAYFRDQLRSSSGLWKVCHNKSRSKHFETIDRDWIRSVTPEQLRVRDGLVCGTMRAFLRRILTEPNELEMNIFFTCFSLEMSKYNVLRHLLVLTEDSEDEYHTSAVATLQFWIDRHWSDDFMRDKDVLHQLICHTKCHRIELQTPKSSEENSPVTMDDESYKNMKKIQDGGLLNVSSKHLAEQLCLLDMEGVRTINKDILLEYAENRRKPPLSVTSRFNRLSAAFATAVLREESTKKRVKAWEKVIRVAHHLEKLGNFQSLGCVAAGLSSSALWRLTDTQRRLSRRMRKKAADFDTLMAPTRTTLRSVQSNTDTPRIPFIALTLNDLSYAVDGNERYVGETESGDKLISWWRWSVLYNIISSFLPDRENVYRAKRMTNVMRVLDDLPELTKEWVSQCWERSLVIQPRQMASWSQSPTRKTNTNPCSSTFHIVLRVMNPLDCQEGVVNSLFLKSRLSIFNSWNGILLAVGAVMLFLIFEGTVIDSSGLYDRCLIDRFDQTLPKSGWNSPFTSSIIFGSTQLCVLLYFICISIYQPEVTRDILYKEEKVKIRVNWDSQFVVSYTIVWYICTYCLCYSFKEILGDYKCSRHANSVSGHYCYHIFYMLSVAYLTVRLERNPQVLSGYYQSHGRILSMFSRSMRPSHRMISLFLTVIYACSLFTLSQTYLFGYHTPKQIFYGSLLAVLSHSTLIYLLERGCKGHPNLLPLALIVKFIFCFSFVSIVTHEIPFKTRELVLCALMLGSASYSYFNKLGGRLRDTSKIEVRALSSSGGDLFEK</sequence>
<dbReference type="InterPro" id="IPR008937">
    <property type="entry name" value="Ras-like_GEF"/>
</dbReference>
<accession>A0A2P6N1J0</accession>